<dbReference type="Pfam" id="PF00685">
    <property type="entry name" value="Sulfotransfer_1"/>
    <property type="match status" value="1"/>
</dbReference>
<feature type="non-terminal residue" evidence="4">
    <location>
        <position position="140"/>
    </location>
</feature>
<comment type="similarity">
    <text evidence="1">Belongs to the sulfotransferase 1 family.</text>
</comment>
<evidence type="ECO:0000313" key="5">
    <source>
        <dbReference type="Proteomes" id="UP000230750"/>
    </source>
</evidence>
<proteinExistence type="inferred from homology"/>
<evidence type="ECO:0000259" key="3">
    <source>
        <dbReference type="Pfam" id="PF00685"/>
    </source>
</evidence>
<evidence type="ECO:0000256" key="2">
    <source>
        <dbReference type="ARBA" id="ARBA00022679"/>
    </source>
</evidence>
<feature type="domain" description="Sulfotransferase" evidence="3">
    <location>
        <begin position="53"/>
        <end position="140"/>
    </location>
</feature>
<protein>
    <submittedName>
        <fullName evidence="4">Putative sulfotransferase 1 family member D1-like</fullName>
    </submittedName>
</protein>
<keyword evidence="5" id="KW-1185">Reference proteome</keyword>
<evidence type="ECO:0000313" key="4">
    <source>
        <dbReference type="EMBL" id="PIK35320.1"/>
    </source>
</evidence>
<evidence type="ECO:0000256" key="1">
    <source>
        <dbReference type="ARBA" id="ARBA00005771"/>
    </source>
</evidence>
<accession>A0A2G8JHT9</accession>
<dbReference type="Proteomes" id="UP000230750">
    <property type="component" value="Unassembled WGS sequence"/>
</dbReference>
<organism evidence="4 5">
    <name type="scientific">Stichopus japonicus</name>
    <name type="common">Sea cucumber</name>
    <dbReference type="NCBI Taxonomy" id="307972"/>
    <lineage>
        <taxon>Eukaryota</taxon>
        <taxon>Metazoa</taxon>
        <taxon>Echinodermata</taxon>
        <taxon>Eleutherozoa</taxon>
        <taxon>Echinozoa</taxon>
        <taxon>Holothuroidea</taxon>
        <taxon>Aspidochirotacea</taxon>
        <taxon>Aspidochirotida</taxon>
        <taxon>Stichopodidae</taxon>
        <taxon>Apostichopus</taxon>
    </lineage>
</organism>
<dbReference type="GO" id="GO:0008146">
    <property type="term" value="F:sulfotransferase activity"/>
    <property type="evidence" value="ECO:0007669"/>
    <property type="project" value="InterPro"/>
</dbReference>
<keyword evidence="2 4" id="KW-0808">Transferase</keyword>
<dbReference type="EMBL" id="MRZV01001928">
    <property type="protein sequence ID" value="PIK35320.1"/>
    <property type="molecule type" value="Genomic_DNA"/>
</dbReference>
<gene>
    <name evidence="4" type="ORF">BSL78_27848</name>
</gene>
<name>A0A2G8JHT9_STIJA</name>
<dbReference type="SUPFAM" id="SSF52540">
    <property type="entry name" value="P-loop containing nucleoside triphosphate hydrolases"/>
    <property type="match status" value="1"/>
</dbReference>
<dbReference type="AlphaFoldDB" id="A0A2G8JHT9"/>
<dbReference type="STRING" id="307972.A0A2G8JHT9"/>
<dbReference type="Gene3D" id="3.40.50.300">
    <property type="entry name" value="P-loop containing nucleotide triphosphate hydrolases"/>
    <property type="match status" value="1"/>
</dbReference>
<sequence length="140" mass="16173">MSKEEKSMANLPDFVGRADAFIELAIEYEGVWFPPLVKTHILDQLKTFEVREDDVLLATYPKCGTHWMMEIMSLMEHDGHVDKVKRDPDPAHFSDLSFAIPPDFNSSVMDILDKRPSPRFYISHLPSQLLPPQVWTKKCK</sequence>
<dbReference type="InterPro" id="IPR027417">
    <property type="entry name" value="P-loop_NTPase"/>
</dbReference>
<dbReference type="OrthoDB" id="205623at2759"/>
<reference evidence="4 5" key="1">
    <citation type="journal article" date="2017" name="PLoS Biol.">
        <title>The sea cucumber genome provides insights into morphological evolution and visceral regeneration.</title>
        <authorList>
            <person name="Zhang X."/>
            <person name="Sun L."/>
            <person name="Yuan J."/>
            <person name="Sun Y."/>
            <person name="Gao Y."/>
            <person name="Zhang L."/>
            <person name="Li S."/>
            <person name="Dai H."/>
            <person name="Hamel J.F."/>
            <person name="Liu C."/>
            <person name="Yu Y."/>
            <person name="Liu S."/>
            <person name="Lin W."/>
            <person name="Guo K."/>
            <person name="Jin S."/>
            <person name="Xu P."/>
            <person name="Storey K.B."/>
            <person name="Huan P."/>
            <person name="Zhang T."/>
            <person name="Zhou Y."/>
            <person name="Zhang J."/>
            <person name="Lin C."/>
            <person name="Li X."/>
            <person name="Xing L."/>
            <person name="Huo D."/>
            <person name="Sun M."/>
            <person name="Wang L."/>
            <person name="Mercier A."/>
            <person name="Li F."/>
            <person name="Yang H."/>
            <person name="Xiang J."/>
        </authorList>
    </citation>
    <scope>NUCLEOTIDE SEQUENCE [LARGE SCALE GENOMIC DNA]</scope>
    <source>
        <strain evidence="4">Shaxun</strain>
        <tissue evidence="4">Muscle</tissue>
    </source>
</reference>
<comment type="caution">
    <text evidence="4">The sequence shown here is derived from an EMBL/GenBank/DDBJ whole genome shotgun (WGS) entry which is preliminary data.</text>
</comment>
<dbReference type="InterPro" id="IPR000863">
    <property type="entry name" value="Sulfotransferase_dom"/>
</dbReference>
<dbReference type="PANTHER" id="PTHR11783">
    <property type="entry name" value="SULFOTRANSFERASE SULT"/>
    <property type="match status" value="1"/>
</dbReference>